<gene>
    <name evidence="2" type="ORF">KL933_000616</name>
    <name evidence="3" type="ORF">KL946_000614</name>
</gene>
<reference evidence="2 4" key="1">
    <citation type="journal article" date="2021" name="G3 (Bethesda)">
        <title>Genomic diversity, chromosomal rearrangements, and interspecies hybridization in the ogataea polymorpha species complex.</title>
        <authorList>
            <person name="Hanson S.J."/>
            <person name="Cinneide E.O."/>
            <person name="Salzberg L.I."/>
            <person name="Wolfe K.H."/>
            <person name="McGowan J."/>
            <person name="Fitzpatrick D.A."/>
            <person name="Matlin K."/>
        </authorList>
    </citation>
    <scope>NUCLEOTIDE SEQUENCE</scope>
    <source>
        <strain evidence="3">81-436-3</strain>
        <strain evidence="2">83-405-1</strain>
    </source>
</reference>
<evidence type="ECO:0000256" key="1">
    <source>
        <dbReference type="SAM" id="Phobius"/>
    </source>
</evidence>
<dbReference type="Proteomes" id="UP000697297">
    <property type="component" value="Unassembled WGS sequence"/>
</dbReference>
<keyword evidence="4" id="KW-1185">Reference proteome</keyword>
<accession>A0AAN6I2T2</accession>
<dbReference type="EMBL" id="JAHLUN010000001">
    <property type="protein sequence ID" value="KAG7769331.1"/>
    <property type="molecule type" value="Genomic_DNA"/>
</dbReference>
<evidence type="ECO:0000313" key="5">
    <source>
        <dbReference type="Proteomes" id="UP000738402"/>
    </source>
</evidence>
<sequence length="83" mass="9328">MEQSLSFKVSHYVEKIHGLVYYSLPFYVMTSTEAAFTFVTILFLSFIFTYGLGALFYSCAALAQKLINLEGLEQALQVASIKN</sequence>
<comment type="caution">
    <text evidence="2">The sequence shown here is derived from an EMBL/GenBank/DDBJ whole genome shotgun (WGS) entry which is preliminary data.</text>
</comment>
<keyword evidence="1" id="KW-0812">Transmembrane</keyword>
<name>A0AAN6I2T2_9ASCO</name>
<feature type="transmembrane region" description="Helical" evidence="1">
    <location>
        <begin position="34"/>
        <end position="57"/>
    </location>
</feature>
<dbReference type="AlphaFoldDB" id="A0AAN6I2T2"/>
<dbReference type="EMBL" id="JAHLUH010000001">
    <property type="protein sequence ID" value="KAG7730821.1"/>
    <property type="molecule type" value="Genomic_DNA"/>
</dbReference>
<organism evidence="2 5">
    <name type="scientific">Ogataea haglerorum</name>
    <dbReference type="NCBI Taxonomy" id="1937702"/>
    <lineage>
        <taxon>Eukaryota</taxon>
        <taxon>Fungi</taxon>
        <taxon>Dikarya</taxon>
        <taxon>Ascomycota</taxon>
        <taxon>Saccharomycotina</taxon>
        <taxon>Pichiomycetes</taxon>
        <taxon>Pichiales</taxon>
        <taxon>Pichiaceae</taxon>
        <taxon>Ogataea</taxon>
    </lineage>
</organism>
<protein>
    <submittedName>
        <fullName evidence="2">Uncharacterized protein</fullName>
    </submittedName>
</protein>
<keyword evidence="1" id="KW-0472">Membrane</keyword>
<evidence type="ECO:0000313" key="2">
    <source>
        <dbReference type="EMBL" id="KAG7730821.1"/>
    </source>
</evidence>
<dbReference type="Proteomes" id="UP000738402">
    <property type="component" value="Unassembled WGS sequence"/>
</dbReference>
<evidence type="ECO:0000313" key="3">
    <source>
        <dbReference type="EMBL" id="KAG7769331.1"/>
    </source>
</evidence>
<proteinExistence type="predicted"/>
<evidence type="ECO:0000313" key="4">
    <source>
        <dbReference type="Proteomes" id="UP000697297"/>
    </source>
</evidence>
<keyword evidence="1" id="KW-1133">Transmembrane helix</keyword>